<dbReference type="GO" id="GO:0005886">
    <property type="term" value="C:plasma membrane"/>
    <property type="evidence" value="ECO:0007669"/>
    <property type="project" value="UniProtKB-SubCell"/>
</dbReference>
<dbReference type="CDD" id="cd00077">
    <property type="entry name" value="HDc"/>
    <property type="match status" value="1"/>
</dbReference>
<evidence type="ECO:0000259" key="10">
    <source>
        <dbReference type="Pfam" id="PF18967"/>
    </source>
</evidence>
<evidence type="ECO:0000256" key="4">
    <source>
        <dbReference type="ARBA" id="ARBA00022741"/>
    </source>
</evidence>
<feature type="transmembrane region" description="Helical" evidence="8">
    <location>
        <begin position="268"/>
        <end position="288"/>
    </location>
</feature>
<feature type="transmembrane region" description="Helical" evidence="8">
    <location>
        <begin position="242"/>
        <end position="262"/>
    </location>
</feature>
<evidence type="ECO:0000256" key="8">
    <source>
        <dbReference type="SAM" id="Phobius"/>
    </source>
</evidence>
<evidence type="ECO:0000256" key="1">
    <source>
        <dbReference type="ARBA" id="ARBA00004236"/>
    </source>
</evidence>
<dbReference type="SUPFAM" id="SSF109604">
    <property type="entry name" value="HD-domain/PDEase-like"/>
    <property type="match status" value="1"/>
</dbReference>
<evidence type="ECO:0000256" key="5">
    <source>
        <dbReference type="ARBA" id="ARBA00022989"/>
    </source>
</evidence>
<keyword evidence="7 8" id="KW-0472">Membrane</keyword>
<sequence>MKINETMIGDAEKLITSLLERETPDGYAYHMLNHTQDVVKNAVFIGTQEKLPVEEMNILQVAAWFHDVGYLKRYKGHEKESAKIAAKFLERHNVDENICSVVVESILATAFPQKPESRVAKVLCDADFMHLSRENYLEQAEKLRQEQKNAGIRNIKKADFDMESVQLFEAHDWNTIFCKENLDEPKQKNLELLKERIARRNTRAKMKAAKSKSYSRGVDSMFKLTARNQINLSHIADNKSNILISLNGIIISLALATLVSRFKQEPAIVAPTIIFILFSLSTIVLAILSTRPNISSGKFTREDIRQQKVNLLFFGNFYNMDLPEYEWAIGEMINDDPYLYATLTKDQYSLGKVLARKYRLLSWAYSVFMVGLVITVSAFLYVFI</sequence>
<accession>A0A399D887</accession>
<name>A0A399D887_9BACT</name>
<dbReference type="InterPro" id="IPR043760">
    <property type="entry name" value="PycTM_dom"/>
</dbReference>
<dbReference type="RefSeq" id="WP_119348364.1">
    <property type="nucleotide sequence ID" value="NZ_QWET01000002.1"/>
</dbReference>
<keyword evidence="3 8" id="KW-0812">Transmembrane</keyword>
<keyword evidence="2" id="KW-1003">Cell membrane</keyword>
<evidence type="ECO:0000313" key="13">
    <source>
        <dbReference type="Proteomes" id="UP000266441"/>
    </source>
</evidence>
<organism evidence="12 13">
    <name type="scientific">Mariniphaga sediminis</name>
    <dbReference type="NCBI Taxonomy" id="1628158"/>
    <lineage>
        <taxon>Bacteria</taxon>
        <taxon>Pseudomonadati</taxon>
        <taxon>Bacteroidota</taxon>
        <taxon>Bacteroidia</taxon>
        <taxon>Marinilabiliales</taxon>
        <taxon>Prolixibacteraceae</taxon>
        <taxon>Mariniphaga</taxon>
    </lineage>
</organism>
<keyword evidence="13" id="KW-1185">Reference proteome</keyword>
<dbReference type="InterPro" id="IPR003607">
    <property type="entry name" value="HD/PDEase_dom"/>
</dbReference>
<evidence type="ECO:0000259" key="9">
    <source>
        <dbReference type="Pfam" id="PF01966"/>
    </source>
</evidence>
<dbReference type="GO" id="GO:0051607">
    <property type="term" value="P:defense response to virus"/>
    <property type="evidence" value="ECO:0007669"/>
    <property type="project" value="UniProtKB-KW"/>
</dbReference>
<proteinExistence type="predicted"/>
<evidence type="ECO:0000256" key="6">
    <source>
        <dbReference type="ARBA" id="ARBA00023118"/>
    </source>
</evidence>
<dbReference type="InterPro" id="IPR006674">
    <property type="entry name" value="HD_domain"/>
</dbReference>
<comment type="subcellular location">
    <subcellularLocation>
        <location evidence="1">Cell membrane</location>
    </subcellularLocation>
</comment>
<dbReference type="Pfam" id="PF18967">
    <property type="entry name" value="PycTM"/>
    <property type="match status" value="1"/>
</dbReference>
<comment type="caution">
    <text evidence="12">The sequence shown here is derived from an EMBL/GenBank/DDBJ whole genome shotgun (WGS) entry which is preliminary data.</text>
</comment>
<evidence type="ECO:0000256" key="3">
    <source>
        <dbReference type="ARBA" id="ARBA00022692"/>
    </source>
</evidence>
<dbReference type="Gene3D" id="1.10.3210.10">
    <property type="entry name" value="Hypothetical protein af1432"/>
    <property type="match status" value="1"/>
</dbReference>
<gene>
    <name evidence="12" type="ORF">D1164_02450</name>
    <name evidence="11" type="ORF">D1164_15400</name>
</gene>
<evidence type="ECO:0000313" key="11">
    <source>
        <dbReference type="EMBL" id="RIH64211.1"/>
    </source>
</evidence>
<feature type="transmembrane region" description="Helical" evidence="8">
    <location>
        <begin position="360"/>
        <end position="383"/>
    </location>
</feature>
<dbReference type="Pfam" id="PF01966">
    <property type="entry name" value="HD"/>
    <property type="match status" value="1"/>
</dbReference>
<protein>
    <submittedName>
        <fullName evidence="12">HD domain-containing protein</fullName>
    </submittedName>
</protein>
<dbReference type="Proteomes" id="UP000266441">
    <property type="component" value="Unassembled WGS sequence"/>
</dbReference>
<dbReference type="EMBL" id="QWET01000002">
    <property type="protein sequence ID" value="RIH66490.1"/>
    <property type="molecule type" value="Genomic_DNA"/>
</dbReference>
<keyword evidence="5 8" id="KW-1133">Transmembrane helix</keyword>
<dbReference type="AlphaFoldDB" id="A0A399D887"/>
<keyword evidence="4" id="KW-0547">Nucleotide-binding</keyword>
<reference evidence="12" key="2">
    <citation type="submission" date="2018-08" db="EMBL/GenBank/DDBJ databases">
        <authorList>
            <person name="Ferrada E.E."/>
            <person name="Latorre B.A."/>
        </authorList>
    </citation>
    <scope>NUCLEOTIDE SEQUENCE</scope>
    <source>
        <strain evidence="12">SY21</strain>
    </source>
</reference>
<evidence type="ECO:0000256" key="7">
    <source>
        <dbReference type="ARBA" id="ARBA00023136"/>
    </source>
</evidence>
<reference evidence="12 13" key="1">
    <citation type="journal article" date="2015" name="Int. J. Syst. Evol. Microbiol.">
        <title>Mariniphaga sediminis sp. nov., isolated from coastal sediment.</title>
        <authorList>
            <person name="Wang F.Q."/>
            <person name="Shen Q.Y."/>
            <person name="Chen G.J."/>
            <person name="Du Z.J."/>
        </authorList>
    </citation>
    <scope>NUCLEOTIDE SEQUENCE [LARGE SCALE GENOMIC DNA]</scope>
    <source>
        <strain evidence="12 13">SY21</strain>
    </source>
</reference>
<keyword evidence="6" id="KW-0051">Antiviral defense</keyword>
<dbReference type="GO" id="GO:0000166">
    <property type="term" value="F:nucleotide binding"/>
    <property type="evidence" value="ECO:0007669"/>
    <property type="project" value="UniProtKB-KW"/>
</dbReference>
<evidence type="ECO:0000313" key="12">
    <source>
        <dbReference type="EMBL" id="RIH66490.1"/>
    </source>
</evidence>
<feature type="domain" description="Pycsar effector protein" evidence="10">
    <location>
        <begin position="222"/>
        <end position="382"/>
    </location>
</feature>
<feature type="domain" description="HD" evidence="9">
    <location>
        <begin position="32"/>
        <end position="127"/>
    </location>
</feature>
<evidence type="ECO:0000256" key="2">
    <source>
        <dbReference type="ARBA" id="ARBA00022475"/>
    </source>
</evidence>
<dbReference type="EMBL" id="QWET01000012">
    <property type="protein sequence ID" value="RIH64211.1"/>
    <property type="molecule type" value="Genomic_DNA"/>
</dbReference>
<dbReference type="OrthoDB" id="5728337at2"/>